<dbReference type="STRING" id="331648.BST97_10665"/>
<dbReference type="Proteomes" id="UP000193431">
    <property type="component" value="Chromosome"/>
</dbReference>
<dbReference type="AlphaFoldDB" id="A0A1W6MLE1"/>
<keyword evidence="2" id="KW-1185">Reference proteome</keyword>
<protein>
    <submittedName>
        <fullName evidence="1">Uncharacterized protein</fullName>
    </submittedName>
</protein>
<dbReference type="EMBL" id="CP019344">
    <property type="protein sequence ID" value="ARN78410.1"/>
    <property type="molecule type" value="Genomic_DNA"/>
</dbReference>
<gene>
    <name evidence="1" type="ORF">BST97_10665</name>
</gene>
<sequence length="416" mass="46135">MIRSFLFTIAIMIGFLGYSQSRTSSPYSFYGIGQQTFKGTIENRAMGGLSTFTDSIHVNLRNPAGYGKLRLTTYTVGAVHTETWASTDDLNGTYDATSIEYVSIGIPLGKKFGMGFGVIPFKSVGYEIGDRTEDTYTNFFGEGSVNRAYFGLGYTLSDEITLGGEFRYNFGTERNSSSVALSNVQFGTNQTNEVDFSGASFNFGLHYQKMLNDKYEIQASAIYSPSNDLTAEGNRNTGLFRLNSDFSETLFNVREGESFREKLELPSSLTVGFNFGKPLKWSLGAEYSFQEESSLSSRSFVPNGANFTSASSYRLGGFLVPDYNSITSYWDRVTYRAGLRYEENGLNINGQDINEFGISFGMSLPVGRRSGFSNATFGLEYGQRGTTSGGLIKEDFLSLSIGLSLNDRWFQKRKYN</sequence>
<evidence type="ECO:0000313" key="2">
    <source>
        <dbReference type="Proteomes" id="UP000193431"/>
    </source>
</evidence>
<dbReference type="RefSeq" id="WP_085767214.1">
    <property type="nucleotide sequence ID" value="NZ_CP019344.1"/>
</dbReference>
<proteinExistence type="predicted"/>
<name>A0A1W6MLE1_9FLAO</name>
<organism evidence="1 2">
    <name type="scientific">Nonlabens spongiae</name>
    <dbReference type="NCBI Taxonomy" id="331648"/>
    <lineage>
        <taxon>Bacteria</taxon>
        <taxon>Pseudomonadati</taxon>
        <taxon>Bacteroidota</taxon>
        <taxon>Flavobacteriia</taxon>
        <taxon>Flavobacteriales</taxon>
        <taxon>Flavobacteriaceae</taxon>
        <taxon>Nonlabens</taxon>
    </lineage>
</organism>
<accession>A0A1W6MLE1</accession>
<evidence type="ECO:0000313" key="1">
    <source>
        <dbReference type="EMBL" id="ARN78410.1"/>
    </source>
</evidence>
<reference evidence="1 2" key="1">
    <citation type="submission" date="2016-11" db="EMBL/GenBank/DDBJ databases">
        <title>Trade-off between light-utilization and light-protection in marine flavobacteria.</title>
        <authorList>
            <person name="Kumagai Y."/>
        </authorList>
    </citation>
    <scope>NUCLEOTIDE SEQUENCE [LARGE SCALE GENOMIC DNA]</scope>
    <source>
        <strain evidence="1 2">JCM 13191</strain>
    </source>
</reference>
<dbReference type="SUPFAM" id="SSF56935">
    <property type="entry name" value="Porins"/>
    <property type="match status" value="1"/>
</dbReference>
<dbReference type="Gene3D" id="2.40.160.60">
    <property type="entry name" value="Outer membrane protein transport protein (OMPP1/FadL/TodX)"/>
    <property type="match status" value="1"/>
</dbReference>